<dbReference type="STRING" id="4615.A0A199W3D1"/>
<dbReference type="InterPro" id="IPR003349">
    <property type="entry name" value="JmjN"/>
</dbReference>
<organism evidence="3 4">
    <name type="scientific">Ananas comosus</name>
    <name type="common">Pineapple</name>
    <name type="synonym">Ananas ananas</name>
    <dbReference type="NCBI Taxonomy" id="4615"/>
    <lineage>
        <taxon>Eukaryota</taxon>
        <taxon>Viridiplantae</taxon>
        <taxon>Streptophyta</taxon>
        <taxon>Embryophyta</taxon>
        <taxon>Tracheophyta</taxon>
        <taxon>Spermatophyta</taxon>
        <taxon>Magnoliopsida</taxon>
        <taxon>Liliopsida</taxon>
        <taxon>Poales</taxon>
        <taxon>Bromeliaceae</taxon>
        <taxon>Bromelioideae</taxon>
        <taxon>Ananas</taxon>
    </lineage>
</organism>
<dbReference type="Proteomes" id="UP000092600">
    <property type="component" value="Unassembled WGS sequence"/>
</dbReference>
<evidence type="ECO:0000259" key="2">
    <source>
        <dbReference type="PROSITE" id="PS51183"/>
    </source>
</evidence>
<dbReference type="GO" id="GO:0010468">
    <property type="term" value="P:regulation of gene expression"/>
    <property type="evidence" value="ECO:0007669"/>
    <property type="project" value="TreeGrafter"/>
</dbReference>
<dbReference type="PROSITE" id="PS51183">
    <property type="entry name" value="JMJN"/>
    <property type="match status" value="1"/>
</dbReference>
<dbReference type="Pfam" id="PF02375">
    <property type="entry name" value="JmjN"/>
    <property type="match status" value="1"/>
</dbReference>
<dbReference type="GO" id="GO:0008168">
    <property type="term" value="F:methyltransferase activity"/>
    <property type="evidence" value="ECO:0007669"/>
    <property type="project" value="UniProtKB-KW"/>
</dbReference>
<dbReference type="PANTHER" id="PTHR10694">
    <property type="entry name" value="LYSINE-SPECIFIC DEMETHYLASE"/>
    <property type="match status" value="1"/>
</dbReference>
<feature type="domain" description="JmjN" evidence="2">
    <location>
        <begin position="51"/>
        <end position="92"/>
    </location>
</feature>
<keyword evidence="3" id="KW-0489">Methyltransferase</keyword>
<feature type="region of interest" description="Disordered" evidence="1">
    <location>
        <begin position="1"/>
        <end position="21"/>
    </location>
</feature>
<dbReference type="AlphaFoldDB" id="A0A199W3D1"/>
<sequence>MAKGRPRDVVKGGAAHLSDPSSAAAASSSAAAAFYGGGDGGGGGGVGIPHAPVFYPTEEEFVDPLAYIDQIRPLAEPFGICRIVPPKSWAPPFALDLALFSFPTKFQTHLALVIFIHNLIAL</sequence>
<keyword evidence="3" id="KW-0808">Transferase</keyword>
<accession>A0A199W3D1</accession>
<dbReference type="GO" id="GO:0005634">
    <property type="term" value="C:nucleus"/>
    <property type="evidence" value="ECO:0007669"/>
    <property type="project" value="TreeGrafter"/>
</dbReference>
<proteinExistence type="predicted"/>
<dbReference type="EMBL" id="LSRQ01000283">
    <property type="protein sequence ID" value="OAY83997.1"/>
    <property type="molecule type" value="Genomic_DNA"/>
</dbReference>
<reference evidence="3 4" key="1">
    <citation type="journal article" date="2016" name="DNA Res.">
        <title>The draft genome of MD-2 pineapple using hybrid error correction of long reads.</title>
        <authorList>
            <person name="Redwan R.M."/>
            <person name="Saidin A."/>
            <person name="Kumar S.V."/>
        </authorList>
    </citation>
    <scope>NUCLEOTIDE SEQUENCE [LARGE SCALE GENOMIC DNA]</scope>
    <source>
        <strain evidence="4">cv. MD2</strain>
        <tissue evidence="3">Leaf</tissue>
    </source>
</reference>
<gene>
    <name evidence="3" type="ORF">ACMD2_26981</name>
</gene>
<name>A0A199W3D1_ANACO</name>
<dbReference type="GO" id="GO:0000785">
    <property type="term" value="C:chromatin"/>
    <property type="evidence" value="ECO:0007669"/>
    <property type="project" value="TreeGrafter"/>
</dbReference>
<protein>
    <submittedName>
        <fullName evidence="3">Lysine-specific demethylase JMJ18</fullName>
    </submittedName>
</protein>
<comment type="caution">
    <text evidence="3">The sequence shown here is derived from an EMBL/GenBank/DDBJ whole genome shotgun (WGS) entry which is preliminary data.</text>
</comment>
<feature type="compositionally biased region" description="Basic and acidic residues" evidence="1">
    <location>
        <begin position="1"/>
        <end position="10"/>
    </location>
</feature>
<evidence type="ECO:0000313" key="3">
    <source>
        <dbReference type="EMBL" id="OAY83997.1"/>
    </source>
</evidence>
<dbReference type="GO" id="GO:0032452">
    <property type="term" value="F:histone demethylase activity"/>
    <property type="evidence" value="ECO:0007669"/>
    <property type="project" value="TreeGrafter"/>
</dbReference>
<dbReference type="GO" id="GO:0032259">
    <property type="term" value="P:methylation"/>
    <property type="evidence" value="ECO:0007669"/>
    <property type="project" value="UniProtKB-KW"/>
</dbReference>
<dbReference type="Gene3D" id="2.60.120.650">
    <property type="entry name" value="Cupin"/>
    <property type="match status" value="1"/>
</dbReference>
<evidence type="ECO:0000313" key="4">
    <source>
        <dbReference type="Proteomes" id="UP000092600"/>
    </source>
</evidence>
<evidence type="ECO:0000256" key="1">
    <source>
        <dbReference type="SAM" id="MobiDB-lite"/>
    </source>
</evidence>
<dbReference type="SMART" id="SM00545">
    <property type="entry name" value="JmjN"/>
    <property type="match status" value="1"/>
</dbReference>
<dbReference type="PANTHER" id="PTHR10694:SF133">
    <property type="entry name" value="LYSINE-SPECIFIC DEMETHYLASE JMJ17"/>
    <property type="match status" value="1"/>
</dbReference>